<dbReference type="eggNOG" id="COG0614">
    <property type="taxonomic scope" value="Bacteria"/>
</dbReference>
<feature type="domain" description="Fe/B12 periplasmic-binding" evidence="4">
    <location>
        <begin position="47"/>
        <end position="302"/>
    </location>
</feature>
<gene>
    <name evidence="5" type="ORF">HSACCH_02557</name>
</gene>
<dbReference type="STRING" id="1293054.HSACCH_02557"/>
<dbReference type="InterPro" id="IPR002491">
    <property type="entry name" value="ABC_transptr_periplasmic_BD"/>
</dbReference>
<dbReference type="EMBL" id="CAUI01000023">
    <property type="protein sequence ID" value="CCU81067.1"/>
    <property type="molecule type" value="Genomic_DNA"/>
</dbReference>
<dbReference type="AlphaFoldDB" id="M5E4V5"/>
<sequence length="307" mass="34600">MRKTIFMLLMICLIIFTASTSVLADFFPIKYTDDLGREIVIEKEVQRIISLAPAITEIIYALGLEDKLVAVSSACDYPDDALNKEDVGRIDEPNLEKIISLEPDLVIAESVSKIAVLKRLTELGIKNIGFKPGSINDTIDMIDDISYLISAQSAGSEITAEMEKEHQRLKKIVAKKLENNERRRVFYEIWSDPLYTAGSGTFIDSLIYAAGGYNVGREAQGSWPTYSMESLIAADPEVYISSQHSSLQDLTIEKLKQKKILREISAFKNDRLYLVNQDLVNRPSPRIIEGYKELIKAIFPELKEEID</sequence>
<dbReference type="GO" id="GO:0071281">
    <property type="term" value="P:cellular response to iron ion"/>
    <property type="evidence" value="ECO:0007669"/>
    <property type="project" value="TreeGrafter"/>
</dbReference>
<protein>
    <submittedName>
        <fullName evidence="5">Vitamin B12 ABC transporter, B12-binding component BtuF</fullName>
    </submittedName>
</protein>
<evidence type="ECO:0000313" key="5">
    <source>
        <dbReference type="EMBL" id="CCU81067.1"/>
    </source>
</evidence>
<proteinExistence type="inferred from homology"/>
<dbReference type="OrthoDB" id="9816357at2"/>
<dbReference type="PROSITE" id="PS50983">
    <property type="entry name" value="FE_B12_PBP"/>
    <property type="match status" value="1"/>
</dbReference>
<dbReference type="Pfam" id="PF01497">
    <property type="entry name" value="Peripla_BP_2"/>
    <property type="match status" value="1"/>
</dbReference>
<dbReference type="PANTHER" id="PTHR30535:SF34">
    <property type="entry name" value="MOLYBDATE-BINDING PROTEIN MOLA"/>
    <property type="match status" value="1"/>
</dbReference>
<evidence type="ECO:0000256" key="1">
    <source>
        <dbReference type="ARBA" id="ARBA00008814"/>
    </source>
</evidence>
<dbReference type="NCBIfam" id="NF038402">
    <property type="entry name" value="TroA_like"/>
    <property type="match status" value="1"/>
</dbReference>
<accession>M5E4V5</accession>
<dbReference type="CDD" id="cd01144">
    <property type="entry name" value="BtuF"/>
    <property type="match status" value="1"/>
</dbReference>
<dbReference type="PANTHER" id="PTHR30535">
    <property type="entry name" value="VITAMIN B12-BINDING PROTEIN"/>
    <property type="match status" value="1"/>
</dbReference>
<feature type="chain" id="PRO_5004065889" evidence="3">
    <location>
        <begin position="25"/>
        <end position="307"/>
    </location>
</feature>
<organism evidence="5 6">
    <name type="scientific">Halanaerobium saccharolyticum subsp. saccharolyticum DSM 6643</name>
    <dbReference type="NCBI Taxonomy" id="1293054"/>
    <lineage>
        <taxon>Bacteria</taxon>
        <taxon>Bacillati</taxon>
        <taxon>Bacillota</taxon>
        <taxon>Clostridia</taxon>
        <taxon>Halanaerobiales</taxon>
        <taxon>Halanaerobiaceae</taxon>
        <taxon>Halanaerobium</taxon>
    </lineage>
</organism>
<dbReference type="InterPro" id="IPR050902">
    <property type="entry name" value="ABC_Transporter_SBP"/>
</dbReference>
<evidence type="ECO:0000256" key="3">
    <source>
        <dbReference type="SAM" id="SignalP"/>
    </source>
</evidence>
<evidence type="ECO:0000256" key="2">
    <source>
        <dbReference type="ARBA" id="ARBA00022729"/>
    </source>
</evidence>
<dbReference type="Gene3D" id="3.40.50.1980">
    <property type="entry name" value="Nitrogenase molybdenum iron protein domain"/>
    <property type="match status" value="2"/>
</dbReference>
<feature type="signal peptide" evidence="3">
    <location>
        <begin position="1"/>
        <end position="24"/>
    </location>
</feature>
<dbReference type="FunCoup" id="M5E4V5">
    <property type="interactions" value="211"/>
</dbReference>
<comment type="caution">
    <text evidence="5">The sequence shown here is derived from an EMBL/GenBank/DDBJ whole genome shotgun (WGS) entry which is preliminary data.</text>
</comment>
<dbReference type="RefSeq" id="WP_005490398.1">
    <property type="nucleotide sequence ID" value="NZ_CAUI01000023.1"/>
</dbReference>
<dbReference type="InterPro" id="IPR054828">
    <property type="entry name" value="Vit_B12_bind_prot"/>
</dbReference>
<dbReference type="InParanoid" id="M5E4V5"/>
<evidence type="ECO:0000313" key="6">
    <source>
        <dbReference type="Proteomes" id="UP000012063"/>
    </source>
</evidence>
<dbReference type="Proteomes" id="UP000012063">
    <property type="component" value="Unassembled WGS sequence"/>
</dbReference>
<dbReference type="SUPFAM" id="SSF53807">
    <property type="entry name" value="Helical backbone' metal receptor"/>
    <property type="match status" value="1"/>
</dbReference>
<reference evidence="6" key="1">
    <citation type="journal article" date="2013" name="Genome Announc.">
        <title>Genome Sequence of Halanaerobium saccharolyticum subsp. saccharolyticum Strain DSM 6643T, a Halophilic Hydrogen-Producing Bacterium.</title>
        <authorList>
            <person name="Kivisto A."/>
            <person name="Larjo A."/>
            <person name="Ciranna A."/>
            <person name="Santala V."/>
            <person name="Roos C."/>
            <person name="Karp M."/>
        </authorList>
    </citation>
    <scope>NUCLEOTIDE SEQUENCE [LARGE SCALE GENOMIC DNA]</scope>
    <source>
        <strain evidence="6">DSM 6643</strain>
    </source>
</reference>
<name>M5E4V5_9FIRM</name>
<keyword evidence="6" id="KW-1185">Reference proteome</keyword>
<comment type="similarity">
    <text evidence="1">Belongs to the bacterial solute-binding protein 8 family.</text>
</comment>
<keyword evidence="2 3" id="KW-0732">Signal</keyword>
<evidence type="ECO:0000259" key="4">
    <source>
        <dbReference type="PROSITE" id="PS50983"/>
    </source>
</evidence>